<dbReference type="EMBL" id="JBHTBU010000001">
    <property type="protein sequence ID" value="MFC7287334.1"/>
    <property type="molecule type" value="Genomic_DNA"/>
</dbReference>
<dbReference type="RefSeq" id="WP_382270439.1">
    <property type="nucleotide sequence ID" value="NZ_JBHTBU010000001.1"/>
</dbReference>
<reference evidence="2" key="1">
    <citation type="journal article" date="2019" name="Int. J. Syst. Evol. Microbiol.">
        <title>The Global Catalogue of Microorganisms (GCM) 10K type strain sequencing project: providing services to taxonomists for standard genome sequencing and annotation.</title>
        <authorList>
            <consortium name="The Broad Institute Genomics Platform"/>
            <consortium name="The Broad Institute Genome Sequencing Center for Infectious Disease"/>
            <person name="Wu L."/>
            <person name="Ma J."/>
        </authorList>
    </citation>
    <scope>NUCLEOTIDE SEQUENCE [LARGE SCALE GENOMIC DNA]</scope>
    <source>
        <strain evidence="2">KACC 12508</strain>
    </source>
</reference>
<organism evidence="1 2">
    <name type="scientific">Herminiimonas glaciei</name>
    <dbReference type="NCBI Taxonomy" id="523788"/>
    <lineage>
        <taxon>Bacteria</taxon>
        <taxon>Pseudomonadati</taxon>
        <taxon>Pseudomonadota</taxon>
        <taxon>Betaproteobacteria</taxon>
        <taxon>Burkholderiales</taxon>
        <taxon>Oxalobacteraceae</taxon>
        <taxon>Herminiimonas</taxon>
    </lineage>
</organism>
<protein>
    <submittedName>
        <fullName evidence="1">SRPBCC family protein</fullName>
    </submittedName>
</protein>
<evidence type="ECO:0000313" key="1">
    <source>
        <dbReference type="EMBL" id="MFC7287334.1"/>
    </source>
</evidence>
<dbReference type="Gene3D" id="3.30.530.20">
    <property type="match status" value="1"/>
</dbReference>
<dbReference type="InterPro" id="IPR023393">
    <property type="entry name" value="START-like_dom_sf"/>
</dbReference>
<name>A0ABW2I8R5_9BURK</name>
<keyword evidence="2" id="KW-1185">Reference proteome</keyword>
<evidence type="ECO:0000313" key="2">
    <source>
        <dbReference type="Proteomes" id="UP001596542"/>
    </source>
</evidence>
<accession>A0ABW2I8R5</accession>
<comment type="caution">
    <text evidence="1">The sequence shown here is derived from an EMBL/GenBank/DDBJ whole genome shotgun (WGS) entry which is preliminary data.</text>
</comment>
<dbReference type="Proteomes" id="UP001596542">
    <property type="component" value="Unassembled WGS sequence"/>
</dbReference>
<dbReference type="SUPFAM" id="SSF55961">
    <property type="entry name" value="Bet v1-like"/>
    <property type="match status" value="1"/>
</dbReference>
<dbReference type="CDD" id="cd07818">
    <property type="entry name" value="SRPBCC_1"/>
    <property type="match status" value="1"/>
</dbReference>
<dbReference type="InterPro" id="IPR019587">
    <property type="entry name" value="Polyketide_cyclase/dehydratase"/>
</dbReference>
<dbReference type="Pfam" id="PF10604">
    <property type="entry name" value="Polyketide_cyc2"/>
    <property type="match status" value="1"/>
</dbReference>
<proteinExistence type="predicted"/>
<sequence length="175" mass="19376">MFKIIAVAVLVVLVAILIFAATKPDTFRVERTTTIKAAPEKVFALINDFHRWTTWSPYEKKDPAMKRTHSGAASGTGAIYEWDGDKNVGKGRMEITESTPSSRIVIKLDFLSPFEAHNTAEFTLQAQGDSTQVTWAMYGPANYVSKLMSVFFSMDKMVGDDFAVGLNNLKTAAEQ</sequence>
<gene>
    <name evidence="1" type="ORF">ACFQPC_04710</name>
</gene>